<dbReference type="Gene3D" id="3.40.850.10">
    <property type="entry name" value="Kinesin motor domain"/>
    <property type="match status" value="1"/>
</dbReference>
<feature type="domain" description="Kinesin motor" evidence="8">
    <location>
        <begin position="1"/>
        <end position="358"/>
    </location>
</feature>
<dbReference type="GO" id="GO:0016887">
    <property type="term" value="F:ATP hydrolysis activity"/>
    <property type="evidence" value="ECO:0007669"/>
    <property type="project" value="TreeGrafter"/>
</dbReference>
<dbReference type="STRING" id="669874.A0A1E4U1A9"/>
<evidence type="ECO:0000259" key="8">
    <source>
        <dbReference type="PROSITE" id="PS50067"/>
    </source>
</evidence>
<protein>
    <recommendedName>
        <fullName evidence="8">Kinesin motor domain-containing protein</fullName>
    </recommendedName>
</protein>
<dbReference type="InterPro" id="IPR036961">
    <property type="entry name" value="Kinesin_motor_dom_sf"/>
</dbReference>
<feature type="binding site" evidence="5">
    <location>
        <begin position="83"/>
        <end position="90"/>
    </location>
    <ligand>
        <name>ATP</name>
        <dbReference type="ChEBI" id="CHEBI:30616"/>
    </ligand>
</feature>
<dbReference type="AlphaFoldDB" id="A0A1E4U1A9"/>
<dbReference type="Proteomes" id="UP000094236">
    <property type="component" value="Unassembled WGS sequence"/>
</dbReference>
<feature type="coiled-coil region" evidence="6">
    <location>
        <begin position="398"/>
        <end position="425"/>
    </location>
</feature>
<comment type="similarity">
    <text evidence="5">Belongs to the TRAFAC class myosin-kinesin ATPase superfamily. Kinesin family.</text>
</comment>
<dbReference type="PANTHER" id="PTHR24115:SF1008">
    <property type="entry name" value="KINESIN-LIKE PROTEIN SUBITO"/>
    <property type="match status" value="1"/>
</dbReference>
<dbReference type="Pfam" id="PF00225">
    <property type="entry name" value="Kinesin"/>
    <property type="match status" value="1"/>
</dbReference>
<keyword evidence="4 5" id="KW-0505">Motor protein</keyword>
<gene>
    <name evidence="9" type="ORF">PACTADRAFT_47648</name>
</gene>
<dbReference type="SUPFAM" id="SSF52540">
    <property type="entry name" value="P-loop containing nucleoside triphosphate hydrolases"/>
    <property type="match status" value="1"/>
</dbReference>
<evidence type="ECO:0000256" key="1">
    <source>
        <dbReference type="ARBA" id="ARBA00022701"/>
    </source>
</evidence>
<dbReference type="PANTHER" id="PTHR24115">
    <property type="entry name" value="KINESIN-RELATED"/>
    <property type="match status" value="1"/>
</dbReference>
<dbReference type="GO" id="GO:0005524">
    <property type="term" value="F:ATP binding"/>
    <property type="evidence" value="ECO:0007669"/>
    <property type="project" value="UniProtKB-UniRule"/>
</dbReference>
<evidence type="ECO:0000256" key="3">
    <source>
        <dbReference type="ARBA" id="ARBA00022840"/>
    </source>
</evidence>
<sequence length="600" mass="68987">MELYLRLKPSGSSEQNDKPNFLQRLNDTDVKICYGNHENTIYKFDKILGEEASQQELFEAAVQPVLHNKIFKKEQDSCFFTIGPSNSGKSYSIFGNKKPDDFDGVVSRSLYYILNKIGVENLADFKVLQKHLGSTLVNPETNKEHSNPSAKYGLTFSMFELYDDSVRDLLSNTEAKTKNIITTDLNDGKLKPSNLSQIYCINFEKALELLTSALRRRKISKTNLNPSSSRFHCFIYINVIKLHNGKFTNTRFTIVDLAGLERMKINQTPRTRLKEFGFNNNSLLELKKFLELFKQKKFDRSVLRSSKLNRLLFTDILAKSKITHDSKYMINVLTTLDPISEESAILQTFNYINPIKIISPKKNRYNASSRNNSSSSSSSNSGSSMGSNSSVNSDAERNNFLLLEIEKLKKENNRLNEEIIEIEVRTRESVANHYEQAIEEINKKYLETRFQDDENNQLTTDLKLDNLAKSYQEKFRKIENEHEEKVTKLNEEIISLGKKLSSSQIENNLYNDIKRYGLENEVQKLIESKLNKDPFKKPLSPLTSNIIKSPLKEKSISPQKKDSGSFLIFSDNKMKPSLKNKRRVLRKTIVSDDDDGDIEM</sequence>
<dbReference type="EMBL" id="KV454011">
    <property type="protein sequence ID" value="ODV97795.1"/>
    <property type="molecule type" value="Genomic_DNA"/>
</dbReference>
<dbReference type="PROSITE" id="PS50067">
    <property type="entry name" value="KINESIN_MOTOR_2"/>
    <property type="match status" value="1"/>
</dbReference>
<keyword evidence="2 5" id="KW-0547">Nucleotide-binding</keyword>
<reference evidence="10" key="1">
    <citation type="submission" date="2016-05" db="EMBL/GenBank/DDBJ databases">
        <title>Comparative genomics of biotechnologically important yeasts.</title>
        <authorList>
            <consortium name="DOE Joint Genome Institute"/>
            <person name="Riley R."/>
            <person name="Haridas S."/>
            <person name="Wolfe K.H."/>
            <person name="Lopes M.R."/>
            <person name="Hittinger C.T."/>
            <person name="Goker M."/>
            <person name="Salamov A."/>
            <person name="Wisecaver J."/>
            <person name="Long T.M."/>
            <person name="Aerts A.L."/>
            <person name="Barry K."/>
            <person name="Choi C."/>
            <person name="Clum A."/>
            <person name="Coughlan A.Y."/>
            <person name="Deshpande S."/>
            <person name="Douglass A.P."/>
            <person name="Hanson S.J."/>
            <person name="Klenk H.-P."/>
            <person name="Labutti K."/>
            <person name="Lapidus A."/>
            <person name="Lindquist E."/>
            <person name="Lipzen A."/>
            <person name="Meier-Kolthoff J.P."/>
            <person name="Ohm R.A."/>
            <person name="Otillar R.P."/>
            <person name="Pangilinan J."/>
            <person name="Peng Y."/>
            <person name="Rokas A."/>
            <person name="Rosa C.A."/>
            <person name="Scheuner C."/>
            <person name="Sibirny A.A."/>
            <person name="Slot J.C."/>
            <person name="Stielow J.B."/>
            <person name="Sun H."/>
            <person name="Kurtzman C.P."/>
            <person name="Blackwell M."/>
            <person name="Grigoriev I.V."/>
            <person name="Jeffries T.W."/>
        </authorList>
    </citation>
    <scope>NUCLEOTIDE SEQUENCE [LARGE SCALE GENOMIC DNA]</scope>
    <source>
        <strain evidence="10">NRRL Y-2460</strain>
    </source>
</reference>
<feature type="region of interest" description="Disordered" evidence="7">
    <location>
        <begin position="364"/>
        <end position="393"/>
    </location>
</feature>
<dbReference type="GO" id="GO:0003777">
    <property type="term" value="F:microtubule motor activity"/>
    <property type="evidence" value="ECO:0007669"/>
    <property type="project" value="InterPro"/>
</dbReference>
<proteinExistence type="inferred from homology"/>
<dbReference type="GO" id="GO:0008017">
    <property type="term" value="F:microtubule binding"/>
    <property type="evidence" value="ECO:0007669"/>
    <property type="project" value="InterPro"/>
</dbReference>
<evidence type="ECO:0000256" key="6">
    <source>
        <dbReference type="SAM" id="Coils"/>
    </source>
</evidence>
<feature type="region of interest" description="Disordered" evidence="7">
    <location>
        <begin position="1"/>
        <end position="20"/>
    </location>
</feature>
<feature type="coiled-coil region" evidence="6">
    <location>
        <begin position="464"/>
        <end position="499"/>
    </location>
</feature>
<keyword evidence="6" id="KW-0175">Coiled coil</keyword>
<evidence type="ECO:0000256" key="2">
    <source>
        <dbReference type="ARBA" id="ARBA00022741"/>
    </source>
</evidence>
<keyword evidence="3 5" id="KW-0067">ATP-binding</keyword>
<dbReference type="SMART" id="SM00129">
    <property type="entry name" value="KISc"/>
    <property type="match status" value="1"/>
</dbReference>
<dbReference type="InterPro" id="IPR027640">
    <property type="entry name" value="Kinesin-like_fam"/>
</dbReference>
<evidence type="ECO:0000256" key="7">
    <source>
        <dbReference type="SAM" id="MobiDB-lite"/>
    </source>
</evidence>
<name>A0A1E4U1A9_PACTA</name>
<dbReference type="InterPro" id="IPR027417">
    <property type="entry name" value="P-loop_NTPase"/>
</dbReference>
<evidence type="ECO:0000313" key="9">
    <source>
        <dbReference type="EMBL" id="ODV97795.1"/>
    </source>
</evidence>
<dbReference type="GO" id="GO:0005874">
    <property type="term" value="C:microtubule"/>
    <property type="evidence" value="ECO:0007669"/>
    <property type="project" value="UniProtKB-KW"/>
</dbReference>
<dbReference type="InterPro" id="IPR001752">
    <property type="entry name" value="Kinesin_motor_dom"/>
</dbReference>
<feature type="compositionally biased region" description="Low complexity" evidence="7">
    <location>
        <begin position="368"/>
        <end position="393"/>
    </location>
</feature>
<dbReference type="GO" id="GO:0005634">
    <property type="term" value="C:nucleus"/>
    <property type="evidence" value="ECO:0007669"/>
    <property type="project" value="TreeGrafter"/>
</dbReference>
<keyword evidence="1" id="KW-0493">Microtubule</keyword>
<evidence type="ECO:0000313" key="10">
    <source>
        <dbReference type="Proteomes" id="UP000094236"/>
    </source>
</evidence>
<keyword evidence="10" id="KW-1185">Reference proteome</keyword>
<organism evidence="9 10">
    <name type="scientific">Pachysolen tannophilus NRRL Y-2460</name>
    <dbReference type="NCBI Taxonomy" id="669874"/>
    <lineage>
        <taxon>Eukaryota</taxon>
        <taxon>Fungi</taxon>
        <taxon>Dikarya</taxon>
        <taxon>Ascomycota</taxon>
        <taxon>Saccharomycotina</taxon>
        <taxon>Pichiomycetes</taxon>
        <taxon>Pachysolenaceae</taxon>
        <taxon>Pachysolen</taxon>
    </lineage>
</organism>
<dbReference type="PRINTS" id="PR00380">
    <property type="entry name" value="KINESINHEAVY"/>
</dbReference>
<evidence type="ECO:0000256" key="5">
    <source>
        <dbReference type="PROSITE-ProRule" id="PRU00283"/>
    </source>
</evidence>
<evidence type="ECO:0000256" key="4">
    <source>
        <dbReference type="ARBA" id="ARBA00023175"/>
    </source>
</evidence>
<accession>A0A1E4U1A9</accession>
<dbReference type="GO" id="GO:0005871">
    <property type="term" value="C:kinesin complex"/>
    <property type="evidence" value="ECO:0007669"/>
    <property type="project" value="TreeGrafter"/>
</dbReference>
<dbReference type="GO" id="GO:0007018">
    <property type="term" value="P:microtubule-based movement"/>
    <property type="evidence" value="ECO:0007669"/>
    <property type="project" value="InterPro"/>
</dbReference>
<dbReference type="OrthoDB" id="123929at2759"/>